<evidence type="ECO:0000259" key="5">
    <source>
        <dbReference type="Pfam" id="PF09864"/>
    </source>
</evidence>
<evidence type="ECO:0000256" key="2">
    <source>
        <dbReference type="ARBA" id="ARBA00023136"/>
    </source>
</evidence>
<evidence type="ECO:0000313" key="7">
    <source>
        <dbReference type="Proteomes" id="UP000292958"/>
    </source>
</evidence>
<dbReference type="Gene3D" id="2.40.128.200">
    <property type="match status" value="1"/>
</dbReference>
<dbReference type="AlphaFoldDB" id="A0A4V2G4S6"/>
<dbReference type="Pfam" id="PF09864">
    <property type="entry name" value="MliC"/>
    <property type="match status" value="1"/>
</dbReference>
<dbReference type="RefSeq" id="WP_165420122.1">
    <property type="nucleotide sequence ID" value="NZ_SHKW01000001.1"/>
</dbReference>
<keyword evidence="3" id="KW-0564">Palmitate</keyword>
<accession>A0A4V2G4S6</accession>
<sequence length="128" mass="12973">MGSTGLQGVVGIAVVLCSALAGASDLTLHLKGTDPVKRNTVQFQCDAQGATMGLPAGTFAVEYLNGAGNHLAVVPVKGNSMIFVTVPSGSGAKYAAEEFTWWDAGGRGTTFASDFPGPKASSACHVVK</sequence>
<feature type="domain" description="C-type lysozyme inhibitor" evidence="5">
    <location>
        <begin position="58"/>
        <end position="109"/>
    </location>
</feature>
<keyword evidence="1" id="KW-0732">Signal</keyword>
<dbReference type="InterPro" id="IPR036328">
    <property type="entry name" value="MliC_sf"/>
</dbReference>
<comment type="caution">
    <text evidence="6">The sequence shown here is derived from an EMBL/GenBank/DDBJ whole genome shotgun (WGS) entry which is preliminary data.</text>
</comment>
<keyword evidence="2" id="KW-0472">Membrane</keyword>
<evidence type="ECO:0000256" key="3">
    <source>
        <dbReference type="ARBA" id="ARBA00023139"/>
    </source>
</evidence>
<keyword evidence="4" id="KW-0449">Lipoprotein</keyword>
<reference evidence="6 7" key="1">
    <citation type="submission" date="2019-02" db="EMBL/GenBank/DDBJ databases">
        <title>Genomic Encyclopedia of Archaeal and Bacterial Type Strains, Phase II (KMG-II): from individual species to whole genera.</title>
        <authorList>
            <person name="Goeker M."/>
        </authorList>
    </citation>
    <scope>NUCLEOTIDE SEQUENCE [LARGE SCALE GENOMIC DNA]</scope>
    <source>
        <strain evidence="6 7">DSM 18101</strain>
    </source>
</reference>
<dbReference type="EMBL" id="SHKW01000001">
    <property type="protein sequence ID" value="RZU42126.1"/>
    <property type="molecule type" value="Genomic_DNA"/>
</dbReference>
<evidence type="ECO:0000313" key="6">
    <source>
        <dbReference type="EMBL" id="RZU42126.1"/>
    </source>
</evidence>
<keyword evidence="7" id="KW-1185">Reference proteome</keyword>
<dbReference type="SUPFAM" id="SSF141488">
    <property type="entry name" value="YdhA-like"/>
    <property type="match status" value="1"/>
</dbReference>
<evidence type="ECO:0000256" key="4">
    <source>
        <dbReference type="ARBA" id="ARBA00023288"/>
    </source>
</evidence>
<dbReference type="InterPro" id="IPR018660">
    <property type="entry name" value="MliC"/>
</dbReference>
<name>A0A4V2G4S6_9BACT</name>
<proteinExistence type="predicted"/>
<dbReference type="Proteomes" id="UP000292958">
    <property type="component" value="Unassembled WGS sequence"/>
</dbReference>
<gene>
    <name evidence="6" type="ORF">BDD14_3673</name>
</gene>
<organism evidence="6 7">
    <name type="scientific">Edaphobacter modestus</name>
    <dbReference type="NCBI Taxonomy" id="388466"/>
    <lineage>
        <taxon>Bacteria</taxon>
        <taxon>Pseudomonadati</taxon>
        <taxon>Acidobacteriota</taxon>
        <taxon>Terriglobia</taxon>
        <taxon>Terriglobales</taxon>
        <taxon>Acidobacteriaceae</taxon>
        <taxon>Edaphobacter</taxon>
    </lineage>
</organism>
<evidence type="ECO:0000256" key="1">
    <source>
        <dbReference type="ARBA" id="ARBA00022729"/>
    </source>
</evidence>
<protein>
    <submittedName>
        <fullName evidence="6">Membrane-bound inhibitor of C-type lysozyme</fullName>
    </submittedName>
</protein>